<dbReference type="AlphaFoldDB" id="A0A2N6VKE4"/>
<reference evidence="1 2" key="1">
    <citation type="submission" date="2017-09" db="EMBL/GenBank/DDBJ databases">
        <title>Bacterial strain isolated from the female urinary microbiota.</title>
        <authorList>
            <person name="Thomas-White K."/>
            <person name="Kumar N."/>
            <person name="Forster S."/>
            <person name="Putonti C."/>
            <person name="Lawley T."/>
            <person name="Wolfe A.J."/>
        </authorList>
    </citation>
    <scope>NUCLEOTIDE SEQUENCE [LARGE SCALE GENOMIC DNA]</scope>
    <source>
        <strain evidence="1 2">UMB1301</strain>
    </source>
</reference>
<dbReference type="InterPro" id="IPR029060">
    <property type="entry name" value="PIN-like_dom_sf"/>
</dbReference>
<dbReference type="SUPFAM" id="SSF88723">
    <property type="entry name" value="PIN domain-like"/>
    <property type="match status" value="1"/>
</dbReference>
<proteinExistence type="predicted"/>
<protein>
    <submittedName>
        <fullName evidence="1">Uncharacterized protein</fullName>
    </submittedName>
</protein>
<organism evidence="1 2">
    <name type="scientific">Brevibacterium paucivorans</name>
    <dbReference type="NCBI Taxonomy" id="170994"/>
    <lineage>
        <taxon>Bacteria</taxon>
        <taxon>Bacillati</taxon>
        <taxon>Actinomycetota</taxon>
        <taxon>Actinomycetes</taxon>
        <taxon>Micrococcales</taxon>
        <taxon>Brevibacteriaceae</taxon>
        <taxon>Brevibacterium</taxon>
    </lineage>
</organism>
<name>A0A2N6VKE4_9MICO</name>
<comment type="caution">
    <text evidence="1">The sequence shown here is derived from an EMBL/GenBank/DDBJ whole genome shotgun (WGS) entry which is preliminary data.</text>
</comment>
<evidence type="ECO:0000313" key="2">
    <source>
        <dbReference type="Proteomes" id="UP000235598"/>
    </source>
</evidence>
<accession>A0A2N6VKE4</accession>
<dbReference type="RefSeq" id="WP_102239296.1">
    <property type="nucleotide sequence ID" value="NZ_BAAAIM010000004.1"/>
</dbReference>
<sequence length="217" mass="24057">MARLRALVDTSVLVSDLLWLGLLTMRQLGGASPGGGRGDGARGVALGGVALELYTTSAILEELRPALRRVYRERTRLQIGGAFEARRQSLRHLDMASMDMTRRGFVKDPDDAHLDVAAWQGGMDVLVSNDVRAFKPVSSHVDEKAERGYELVTGDALLVRLWDAQAGACRAHFVDTWRALYEQYCQACGLEPDRRTVSEQFRRARAFKLAKRLKGLG</sequence>
<dbReference type="Proteomes" id="UP000235598">
    <property type="component" value="Unassembled WGS sequence"/>
</dbReference>
<evidence type="ECO:0000313" key="1">
    <source>
        <dbReference type="EMBL" id="PMD04632.1"/>
    </source>
</evidence>
<gene>
    <name evidence="1" type="ORF">CJ199_09630</name>
</gene>
<dbReference type="EMBL" id="PNHK01000004">
    <property type="protein sequence ID" value="PMD04632.1"/>
    <property type="molecule type" value="Genomic_DNA"/>
</dbReference>
<dbReference type="OrthoDB" id="4808444at2"/>